<dbReference type="GO" id="GO:0005802">
    <property type="term" value="C:trans-Golgi network"/>
    <property type="evidence" value="ECO:0007669"/>
    <property type="project" value="TreeGrafter"/>
</dbReference>
<evidence type="ECO:0000256" key="5">
    <source>
        <dbReference type="ARBA" id="ARBA00022927"/>
    </source>
</evidence>
<keyword evidence="7" id="KW-0333">Golgi apparatus</keyword>
<dbReference type="PANTHER" id="PTHR12952:SF0">
    <property type="entry name" value="PROTEIN SYS1 HOMOLOG"/>
    <property type="match status" value="1"/>
</dbReference>
<dbReference type="PANTHER" id="PTHR12952">
    <property type="entry name" value="SYS1"/>
    <property type="match status" value="1"/>
</dbReference>
<reference evidence="10 11" key="2">
    <citation type="submission" date="2016-08" db="EMBL/GenBank/DDBJ databases">
        <title>Pervasive Adenine N6-methylation of Active Genes in Fungi.</title>
        <authorList>
            <consortium name="DOE Joint Genome Institute"/>
            <person name="Mondo S.J."/>
            <person name="Dannebaum R.O."/>
            <person name="Kuo R.C."/>
            <person name="Labutti K."/>
            <person name="Haridas S."/>
            <person name="Kuo A."/>
            <person name="Salamov A."/>
            <person name="Ahrendt S.R."/>
            <person name="Lipzen A."/>
            <person name="Sullivan W."/>
            <person name="Andreopoulos W.B."/>
            <person name="Clum A."/>
            <person name="Lindquist E."/>
            <person name="Daum C."/>
            <person name="Ramamoorthy G.K."/>
            <person name="Gryganskyi A."/>
            <person name="Culley D."/>
            <person name="Magnuson J.K."/>
            <person name="James T.Y."/>
            <person name="O'Malley M.A."/>
            <person name="Stajich J.E."/>
            <person name="Spatafora J.W."/>
            <person name="Visel A."/>
            <person name="Grigoriev I.V."/>
        </authorList>
    </citation>
    <scope>NUCLEOTIDE SEQUENCE [LARGE SCALE GENOMIC DNA]</scope>
    <source>
        <strain evidence="11">finn</strain>
    </source>
</reference>
<keyword evidence="8 9" id="KW-0472">Membrane</keyword>
<comment type="caution">
    <text evidence="10">The sequence shown here is derived from an EMBL/GenBank/DDBJ whole genome shotgun (WGS) entry which is preliminary data.</text>
</comment>
<evidence type="ECO:0000256" key="3">
    <source>
        <dbReference type="ARBA" id="ARBA00022448"/>
    </source>
</evidence>
<feature type="transmembrane region" description="Helical" evidence="9">
    <location>
        <begin position="12"/>
        <end position="41"/>
    </location>
</feature>
<keyword evidence="4 9" id="KW-0812">Transmembrane</keyword>
<evidence type="ECO:0000256" key="9">
    <source>
        <dbReference type="SAM" id="Phobius"/>
    </source>
</evidence>
<keyword evidence="3" id="KW-0813">Transport</keyword>
<evidence type="ECO:0000313" key="10">
    <source>
        <dbReference type="EMBL" id="ORX41655.1"/>
    </source>
</evidence>
<evidence type="ECO:0000256" key="6">
    <source>
        <dbReference type="ARBA" id="ARBA00022989"/>
    </source>
</evidence>
<dbReference type="GO" id="GO:0006895">
    <property type="term" value="P:Golgi to endosome transport"/>
    <property type="evidence" value="ECO:0007669"/>
    <property type="project" value="TreeGrafter"/>
</dbReference>
<dbReference type="Pfam" id="PF09801">
    <property type="entry name" value="SYS1"/>
    <property type="match status" value="1"/>
</dbReference>
<gene>
    <name evidence="10" type="ORF">BCR36DRAFT_339010</name>
</gene>
<keyword evidence="6 9" id="KW-1133">Transmembrane helix</keyword>
<comment type="similarity">
    <text evidence="2">Belongs to the SYS1 family.</text>
</comment>
<feature type="transmembrane region" description="Helical" evidence="9">
    <location>
        <begin position="92"/>
        <end position="110"/>
    </location>
</feature>
<evidence type="ECO:0000256" key="2">
    <source>
        <dbReference type="ARBA" id="ARBA00008160"/>
    </source>
</evidence>
<dbReference type="STRING" id="1754191.A0A1Y1UUG7"/>
<comment type="subcellular location">
    <subcellularLocation>
        <location evidence="1">Golgi apparatus membrane</location>
        <topology evidence="1">Multi-pass membrane protein</topology>
    </subcellularLocation>
</comment>
<dbReference type="GO" id="GO:0034067">
    <property type="term" value="P:protein localization to Golgi apparatus"/>
    <property type="evidence" value="ECO:0007669"/>
    <property type="project" value="TreeGrafter"/>
</dbReference>
<dbReference type="Proteomes" id="UP000193719">
    <property type="component" value="Unassembled WGS sequence"/>
</dbReference>
<evidence type="ECO:0008006" key="12">
    <source>
        <dbReference type="Google" id="ProtNLM"/>
    </source>
</evidence>
<evidence type="ECO:0000256" key="7">
    <source>
        <dbReference type="ARBA" id="ARBA00023034"/>
    </source>
</evidence>
<evidence type="ECO:0000256" key="1">
    <source>
        <dbReference type="ARBA" id="ARBA00004653"/>
    </source>
</evidence>
<evidence type="ECO:0000256" key="8">
    <source>
        <dbReference type="ARBA" id="ARBA00023136"/>
    </source>
</evidence>
<accession>A0A1Y1UUG7</accession>
<dbReference type="InterPro" id="IPR019185">
    <property type="entry name" value="Integral_membrane_SYS1-rel"/>
</dbReference>
<dbReference type="GO" id="GO:0000139">
    <property type="term" value="C:Golgi membrane"/>
    <property type="evidence" value="ECO:0007669"/>
    <property type="project" value="UniProtKB-SubCell"/>
</dbReference>
<dbReference type="EMBL" id="MCFH01000081">
    <property type="protein sequence ID" value="ORX41655.1"/>
    <property type="molecule type" value="Genomic_DNA"/>
</dbReference>
<evidence type="ECO:0000256" key="4">
    <source>
        <dbReference type="ARBA" id="ARBA00022692"/>
    </source>
</evidence>
<protein>
    <recommendedName>
        <fullName evidence="12">Integral membrane protein</fullName>
    </recommendedName>
</protein>
<dbReference type="GO" id="GO:0043001">
    <property type="term" value="P:Golgi to plasma membrane protein transport"/>
    <property type="evidence" value="ECO:0007669"/>
    <property type="project" value="TreeGrafter"/>
</dbReference>
<organism evidence="10 11">
    <name type="scientific">Piromyces finnis</name>
    <dbReference type="NCBI Taxonomy" id="1754191"/>
    <lineage>
        <taxon>Eukaryota</taxon>
        <taxon>Fungi</taxon>
        <taxon>Fungi incertae sedis</taxon>
        <taxon>Chytridiomycota</taxon>
        <taxon>Chytridiomycota incertae sedis</taxon>
        <taxon>Neocallimastigomycetes</taxon>
        <taxon>Neocallimastigales</taxon>
        <taxon>Neocallimastigaceae</taxon>
        <taxon>Piromyces</taxon>
    </lineage>
</organism>
<reference evidence="10 11" key="1">
    <citation type="submission" date="2016-08" db="EMBL/GenBank/DDBJ databases">
        <title>Genomes of anaerobic fungi encode conserved fungal cellulosomes for biomass hydrolysis.</title>
        <authorList>
            <consortium name="DOE Joint Genome Institute"/>
            <person name="Haitjema C.H."/>
            <person name="Gilmore S.P."/>
            <person name="Henske J.K."/>
            <person name="Solomon K.V."/>
            <person name="De Groot R."/>
            <person name="Kuo A."/>
            <person name="Mondo S.J."/>
            <person name="Salamov A.A."/>
            <person name="Labutti K."/>
            <person name="Zhao Z."/>
            <person name="Chiniquy J."/>
            <person name="Barry K."/>
            <person name="Brewer H.M."/>
            <person name="Purvine S.O."/>
            <person name="Wright A.T."/>
            <person name="Boxma B."/>
            <person name="Van Alen T."/>
            <person name="Hackstein J.H."/>
            <person name="Baker S.E."/>
            <person name="Grigoriev I.V."/>
            <person name="O'Malley M.A."/>
        </authorList>
    </citation>
    <scope>NUCLEOTIDE SEQUENCE [LARGE SCALE GENOMIC DNA]</scope>
    <source>
        <strain evidence="11">finn</strain>
    </source>
</reference>
<proteinExistence type="inferred from homology"/>
<dbReference type="AlphaFoldDB" id="A0A1Y1UUG7"/>
<sequence length="171" mass="19798">MANNFKSKNWDPILIILQIVSIQFLTYLFASILLLFESFLFGTPLSLDYIFDVDYLISKEVSGWVIMISSFVVSAFLCLCILIIVERTKLCLDFTCTFFFYHLIVCTVYSHFPTGFFWWFTMILNITGVSIGSERLCMKKELEPILLSGSNKVSQNYDRNTEEIEMGLINK</sequence>
<keyword evidence="5" id="KW-0653">Protein transport</keyword>
<dbReference type="GO" id="GO:0005829">
    <property type="term" value="C:cytosol"/>
    <property type="evidence" value="ECO:0007669"/>
    <property type="project" value="GOC"/>
</dbReference>
<evidence type="ECO:0000313" key="11">
    <source>
        <dbReference type="Proteomes" id="UP000193719"/>
    </source>
</evidence>
<dbReference type="OrthoDB" id="542931at2759"/>
<feature type="transmembrane region" description="Helical" evidence="9">
    <location>
        <begin position="61"/>
        <end position="85"/>
    </location>
</feature>
<name>A0A1Y1UUG7_9FUNG</name>
<keyword evidence="11" id="KW-1185">Reference proteome</keyword>